<sequence>MKGYSCQQMRCKAFYSLCDCCRTRWQATQAHVRLGLCWSPHVRGSSCRRMRFDISRCLRRRQCTCWQATRARMNLVLLLEPSSERLQLPPDVVGHLSHALSASACAGRCVLTPLAAFVGVGAPAFKGLQLPTATSCRFCRCQRVLAP</sequence>
<evidence type="ECO:0000313" key="1">
    <source>
        <dbReference type="EMBL" id="KDR69984.1"/>
    </source>
</evidence>
<dbReference type="HOGENOM" id="CLU_1768200_0_0_1"/>
<dbReference type="EMBL" id="KL142399">
    <property type="protein sequence ID" value="KDR69984.1"/>
    <property type="molecule type" value="Genomic_DNA"/>
</dbReference>
<dbReference type="AlphaFoldDB" id="A0A067SQQ1"/>
<keyword evidence="2" id="KW-1185">Reference proteome</keyword>
<proteinExistence type="predicted"/>
<protein>
    <submittedName>
        <fullName evidence="1">Uncharacterized protein</fullName>
    </submittedName>
</protein>
<accession>A0A067SQQ1</accession>
<dbReference type="Proteomes" id="UP000027222">
    <property type="component" value="Unassembled WGS sequence"/>
</dbReference>
<evidence type="ECO:0000313" key="2">
    <source>
        <dbReference type="Proteomes" id="UP000027222"/>
    </source>
</evidence>
<gene>
    <name evidence="1" type="ORF">GALMADRAFT_900021</name>
</gene>
<organism evidence="1 2">
    <name type="scientific">Galerina marginata (strain CBS 339.88)</name>
    <dbReference type="NCBI Taxonomy" id="685588"/>
    <lineage>
        <taxon>Eukaryota</taxon>
        <taxon>Fungi</taxon>
        <taxon>Dikarya</taxon>
        <taxon>Basidiomycota</taxon>
        <taxon>Agaricomycotina</taxon>
        <taxon>Agaricomycetes</taxon>
        <taxon>Agaricomycetidae</taxon>
        <taxon>Agaricales</taxon>
        <taxon>Agaricineae</taxon>
        <taxon>Strophariaceae</taxon>
        <taxon>Galerina</taxon>
    </lineage>
</organism>
<reference evidence="2" key="1">
    <citation type="journal article" date="2014" name="Proc. Natl. Acad. Sci. U.S.A.">
        <title>Extensive sampling of basidiomycete genomes demonstrates inadequacy of the white-rot/brown-rot paradigm for wood decay fungi.</title>
        <authorList>
            <person name="Riley R."/>
            <person name="Salamov A.A."/>
            <person name="Brown D.W."/>
            <person name="Nagy L.G."/>
            <person name="Floudas D."/>
            <person name="Held B.W."/>
            <person name="Levasseur A."/>
            <person name="Lombard V."/>
            <person name="Morin E."/>
            <person name="Otillar R."/>
            <person name="Lindquist E.A."/>
            <person name="Sun H."/>
            <person name="LaButti K.M."/>
            <person name="Schmutz J."/>
            <person name="Jabbour D."/>
            <person name="Luo H."/>
            <person name="Baker S.E."/>
            <person name="Pisabarro A.G."/>
            <person name="Walton J.D."/>
            <person name="Blanchette R.A."/>
            <person name="Henrissat B."/>
            <person name="Martin F."/>
            <person name="Cullen D."/>
            <person name="Hibbett D.S."/>
            <person name="Grigoriev I.V."/>
        </authorList>
    </citation>
    <scope>NUCLEOTIDE SEQUENCE [LARGE SCALE GENOMIC DNA]</scope>
    <source>
        <strain evidence="2">CBS 339.88</strain>
    </source>
</reference>
<name>A0A067SQQ1_GALM3</name>